<dbReference type="GO" id="GO:0005789">
    <property type="term" value="C:endoplasmic reticulum membrane"/>
    <property type="evidence" value="ECO:0007669"/>
    <property type="project" value="UniProtKB-SubCell"/>
</dbReference>
<keyword evidence="2" id="KW-0328">Glycosyltransferase</keyword>
<organism evidence="9 10">
    <name type="scientific">Olpidium bornovanus</name>
    <dbReference type="NCBI Taxonomy" id="278681"/>
    <lineage>
        <taxon>Eukaryota</taxon>
        <taxon>Fungi</taxon>
        <taxon>Fungi incertae sedis</taxon>
        <taxon>Olpidiomycota</taxon>
        <taxon>Olpidiomycotina</taxon>
        <taxon>Olpidiomycetes</taxon>
        <taxon>Olpidiales</taxon>
        <taxon>Olpidiaceae</taxon>
        <taxon>Olpidium</taxon>
    </lineage>
</organism>
<evidence type="ECO:0000313" key="10">
    <source>
        <dbReference type="Proteomes" id="UP000673691"/>
    </source>
</evidence>
<evidence type="ECO:0000313" key="9">
    <source>
        <dbReference type="EMBL" id="KAG5455583.1"/>
    </source>
</evidence>
<comment type="subcellular location">
    <subcellularLocation>
        <location evidence="1">Endoplasmic reticulum membrane</location>
        <topology evidence="1">Multi-pass membrane protein</topology>
    </subcellularLocation>
</comment>
<sequence length="67" mass="7491">MFRRKGPLLIYAGLLLFRLACALSPSYIHPDEFFQAGEVTAAAVFGLKTRVPWEYDSAFPCRSILPA</sequence>
<keyword evidence="8" id="KW-0732">Signal</keyword>
<keyword evidence="6" id="KW-1133">Transmembrane helix</keyword>
<evidence type="ECO:0000256" key="1">
    <source>
        <dbReference type="ARBA" id="ARBA00004477"/>
    </source>
</evidence>
<dbReference type="Proteomes" id="UP000673691">
    <property type="component" value="Unassembled WGS sequence"/>
</dbReference>
<evidence type="ECO:0000256" key="7">
    <source>
        <dbReference type="ARBA" id="ARBA00023136"/>
    </source>
</evidence>
<protein>
    <recommendedName>
        <fullName evidence="11">Mannosyltransferase</fullName>
    </recommendedName>
</protein>
<evidence type="ECO:0000256" key="5">
    <source>
        <dbReference type="ARBA" id="ARBA00022824"/>
    </source>
</evidence>
<keyword evidence="3" id="KW-0808">Transferase</keyword>
<keyword evidence="10" id="KW-1185">Reference proteome</keyword>
<feature type="signal peptide" evidence="8">
    <location>
        <begin position="1"/>
        <end position="22"/>
    </location>
</feature>
<dbReference type="OrthoDB" id="5598362at2759"/>
<accession>A0A8H7ZMD2</accession>
<dbReference type="Pfam" id="PF03901">
    <property type="entry name" value="Glyco_transf_22"/>
    <property type="match status" value="1"/>
</dbReference>
<name>A0A8H7ZMD2_9FUNG</name>
<proteinExistence type="predicted"/>
<keyword evidence="7" id="KW-0472">Membrane</keyword>
<dbReference type="EMBL" id="JAEFCI010013138">
    <property type="protein sequence ID" value="KAG5455583.1"/>
    <property type="molecule type" value="Genomic_DNA"/>
</dbReference>
<evidence type="ECO:0008006" key="11">
    <source>
        <dbReference type="Google" id="ProtNLM"/>
    </source>
</evidence>
<gene>
    <name evidence="9" type="ORF">BJ554DRAFT_4959</name>
</gene>
<evidence type="ECO:0000256" key="8">
    <source>
        <dbReference type="SAM" id="SignalP"/>
    </source>
</evidence>
<reference evidence="9 10" key="1">
    <citation type="journal article" name="Sci. Rep.">
        <title>Genome-scale phylogenetic analyses confirm Olpidium as the closest living zoosporic fungus to the non-flagellated, terrestrial fungi.</title>
        <authorList>
            <person name="Chang Y."/>
            <person name="Rochon D."/>
            <person name="Sekimoto S."/>
            <person name="Wang Y."/>
            <person name="Chovatia M."/>
            <person name="Sandor L."/>
            <person name="Salamov A."/>
            <person name="Grigoriev I.V."/>
            <person name="Stajich J.E."/>
            <person name="Spatafora J.W."/>
        </authorList>
    </citation>
    <scope>NUCLEOTIDE SEQUENCE [LARGE SCALE GENOMIC DNA]</scope>
    <source>
        <strain evidence="9">S191</strain>
    </source>
</reference>
<dbReference type="AlphaFoldDB" id="A0A8H7ZMD2"/>
<evidence type="ECO:0000256" key="2">
    <source>
        <dbReference type="ARBA" id="ARBA00022676"/>
    </source>
</evidence>
<dbReference type="GO" id="GO:0016757">
    <property type="term" value="F:glycosyltransferase activity"/>
    <property type="evidence" value="ECO:0007669"/>
    <property type="project" value="UniProtKB-KW"/>
</dbReference>
<evidence type="ECO:0000256" key="3">
    <source>
        <dbReference type="ARBA" id="ARBA00022679"/>
    </source>
</evidence>
<dbReference type="InterPro" id="IPR005599">
    <property type="entry name" value="GPI_mannosylTrfase"/>
</dbReference>
<evidence type="ECO:0000256" key="4">
    <source>
        <dbReference type="ARBA" id="ARBA00022692"/>
    </source>
</evidence>
<comment type="caution">
    <text evidence="9">The sequence shown here is derived from an EMBL/GenBank/DDBJ whole genome shotgun (WGS) entry which is preliminary data.</text>
</comment>
<evidence type="ECO:0000256" key="6">
    <source>
        <dbReference type="ARBA" id="ARBA00022989"/>
    </source>
</evidence>
<feature type="chain" id="PRO_5034202387" description="Mannosyltransferase" evidence="8">
    <location>
        <begin position="23"/>
        <end position="67"/>
    </location>
</feature>
<keyword evidence="5" id="KW-0256">Endoplasmic reticulum</keyword>
<keyword evidence="4" id="KW-0812">Transmembrane</keyword>